<reference evidence="1 2" key="1">
    <citation type="journal article" date="2016" name="Front. Microbiol.">
        <title>Characterization of Novel Bacteriophages for Biocontrol of Bacterial Blight in Leek Caused by Pseudomonas syringae pv. porri.</title>
        <authorList>
            <person name="Rombouts S."/>
            <person name="Lavigne R."/>
        </authorList>
    </citation>
    <scope>NUCLEOTIDE SEQUENCE [LARGE SCALE GENOMIC DNA]</scope>
</reference>
<organism evidence="1 2">
    <name type="scientific">Pseudomonas phage vB_PsyM_KIL1</name>
    <dbReference type="NCBI Taxonomy" id="1777065"/>
    <lineage>
        <taxon>Viruses</taxon>
        <taxon>Duplodnaviria</taxon>
        <taxon>Heunggongvirae</taxon>
        <taxon>Uroviricota</taxon>
        <taxon>Caudoviricetes</taxon>
        <taxon>Vandenendeviridae</taxon>
        <taxon>Gorskivirinae</taxon>
        <taxon>Flaumdravirus</taxon>
        <taxon>Flaumdravirus KIL4</taxon>
    </lineage>
</organism>
<proteinExistence type="predicted"/>
<evidence type="ECO:0000313" key="2">
    <source>
        <dbReference type="Proteomes" id="UP000203989"/>
    </source>
</evidence>
<protein>
    <submittedName>
        <fullName evidence="1">Uncharacterized protein</fullName>
    </submittedName>
</protein>
<dbReference type="GeneID" id="28802402"/>
<gene>
    <name evidence="1" type="ORF">vB_PsyM_KIL1_0009</name>
</gene>
<dbReference type="RefSeq" id="YP_009275943.1">
    <property type="nucleotide sequence ID" value="NC_030934.1"/>
</dbReference>
<evidence type="ECO:0000313" key="1">
    <source>
        <dbReference type="EMBL" id="AMR57261.1"/>
    </source>
</evidence>
<keyword evidence="2" id="KW-1185">Reference proteome</keyword>
<dbReference type="EMBL" id="KU130126">
    <property type="protein sequence ID" value="AMR57261.1"/>
    <property type="molecule type" value="Genomic_DNA"/>
</dbReference>
<sequence length="67" mass="7789">MKNDQVKEWIADAIAYMYDIGLFTQAEWKDCVDLAESLHNSGRWQDEINPSFSAKDAVDEELTYWGE</sequence>
<dbReference type="Proteomes" id="UP000203989">
    <property type="component" value="Segment"/>
</dbReference>
<dbReference type="KEGG" id="vg:28802402"/>
<name>A0A142IDF6_9CAUD</name>
<accession>A0A142IDF6</accession>